<dbReference type="RefSeq" id="WP_274053680.1">
    <property type="nucleotide sequence ID" value="NZ_CP059693.1"/>
</dbReference>
<proteinExistence type="predicted"/>
<keyword evidence="2" id="KW-1185">Reference proteome</keyword>
<organism evidence="1 2">
    <name type="scientific">Thalassomonas haliotis</name>
    <dbReference type="NCBI Taxonomy" id="485448"/>
    <lineage>
        <taxon>Bacteria</taxon>
        <taxon>Pseudomonadati</taxon>
        <taxon>Pseudomonadota</taxon>
        <taxon>Gammaproteobacteria</taxon>
        <taxon>Alteromonadales</taxon>
        <taxon>Colwelliaceae</taxon>
        <taxon>Thalassomonas</taxon>
    </lineage>
</organism>
<gene>
    <name evidence="1" type="ORF">H3N35_07775</name>
</gene>
<name>A0ABY7VIW4_9GAMM</name>
<dbReference type="Proteomes" id="UP001215231">
    <property type="component" value="Chromosome"/>
</dbReference>
<evidence type="ECO:0000313" key="2">
    <source>
        <dbReference type="Proteomes" id="UP001215231"/>
    </source>
</evidence>
<evidence type="ECO:0000313" key="1">
    <source>
        <dbReference type="EMBL" id="WDE13327.1"/>
    </source>
</evidence>
<reference evidence="1 2" key="1">
    <citation type="journal article" date="2022" name="Mar. Drugs">
        <title>Bioassay-Guided Fractionation Leads to the Detection of Cholic Acid Generated by the Rare Thalassomonas sp.</title>
        <authorList>
            <person name="Pheiffer F."/>
            <person name="Schneider Y.K."/>
            <person name="Hansen E.H."/>
            <person name="Andersen J.H."/>
            <person name="Isaksson J."/>
            <person name="Busche T."/>
            <person name="R C."/>
            <person name="Kalinowski J."/>
            <person name="Zyl L.V."/>
            <person name="Trindade M."/>
        </authorList>
    </citation>
    <scope>NUCLEOTIDE SEQUENCE [LARGE SCALE GENOMIC DNA]</scope>
    <source>
        <strain evidence="1 2">A5K-61T</strain>
    </source>
</reference>
<sequence length="58" mass="6223">MRELNPKEIKAVNGGVWAVFATAFVKGWNAGSSWVNGGAASFGSWSYNNGNFRGSQKL</sequence>
<accession>A0ABY7VIW4</accession>
<protein>
    <recommendedName>
        <fullName evidence="3">Bacteriocin</fullName>
    </recommendedName>
</protein>
<evidence type="ECO:0008006" key="3">
    <source>
        <dbReference type="Google" id="ProtNLM"/>
    </source>
</evidence>
<dbReference type="EMBL" id="CP059693">
    <property type="protein sequence ID" value="WDE13327.1"/>
    <property type="molecule type" value="Genomic_DNA"/>
</dbReference>